<name>A0A7W7KTA5_PSENT</name>
<evidence type="ECO:0000313" key="1">
    <source>
        <dbReference type="EMBL" id="MBB4868239.1"/>
    </source>
</evidence>
<reference evidence="1 2" key="1">
    <citation type="submission" date="2020-08" db="EMBL/GenBank/DDBJ databases">
        <title>Functional genomics of gut bacteria from endangered species of beetles.</title>
        <authorList>
            <person name="Carlos-Shanley C."/>
        </authorList>
    </citation>
    <scope>NUCLEOTIDE SEQUENCE [LARGE SCALE GENOMIC DNA]</scope>
    <source>
        <strain evidence="1 2">S00179</strain>
    </source>
</reference>
<dbReference type="AlphaFoldDB" id="A0A7W7KTA5"/>
<comment type="caution">
    <text evidence="1">The sequence shown here is derived from an EMBL/GenBank/DDBJ whole genome shotgun (WGS) entry which is preliminary data.</text>
</comment>
<accession>A0A7W7KTA5</accession>
<protein>
    <submittedName>
        <fullName evidence="1">Uncharacterized protein</fullName>
    </submittedName>
</protein>
<sequence>MLGRGLLAVTAGLIVYGSHVGISPSHADFPAAI</sequence>
<dbReference type="EMBL" id="JACHLI010000066">
    <property type="protein sequence ID" value="MBB4868239.1"/>
    <property type="molecule type" value="Genomic_DNA"/>
</dbReference>
<gene>
    <name evidence="1" type="ORF">HNP46_007159</name>
</gene>
<dbReference type="Proteomes" id="UP000566995">
    <property type="component" value="Unassembled WGS sequence"/>
</dbReference>
<proteinExistence type="predicted"/>
<evidence type="ECO:0000313" key="2">
    <source>
        <dbReference type="Proteomes" id="UP000566995"/>
    </source>
</evidence>
<organism evidence="1 2">
    <name type="scientific">Pseudomonas nitroreducens</name>
    <dbReference type="NCBI Taxonomy" id="46680"/>
    <lineage>
        <taxon>Bacteria</taxon>
        <taxon>Pseudomonadati</taxon>
        <taxon>Pseudomonadota</taxon>
        <taxon>Gammaproteobacteria</taxon>
        <taxon>Pseudomonadales</taxon>
        <taxon>Pseudomonadaceae</taxon>
        <taxon>Pseudomonas</taxon>
    </lineage>
</organism>